<accession>A0A6B2LML6</accession>
<dbReference type="PROSITE" id="PS51421">
    <property type="entry name" value="RAS"/>
    <property type="match status" value="1"/>
</dbReference>
<dbReference type="AlphaFoldDB" id="A0A6B2LML6"/>
<dbReference type="SMART" id="SM00174">
    <property type="entry name" value="RHO"/>
    <property type="match status" value="1"/>
</dbReference>
<name>A0A6B2LML6_9EUKA</name>
<organism evidence="3">
    <name type="scientific">Arcella intermedia</name>
    <dbReference type="NCBI Taxonomy" id="1963864"/>
    <lineage>
        <taxon>Eukaryota</taxon>
        <taxon>Amoebozoa</taxon>
        <taxon>Tubulinea</taxon>
        <taxon>Elardia</taxon>
        <taxon>Arcellinida</taxon>
        <taxon>Sphaerothecina</taxon>
        <taxon>Arcellidae</taxon>
        <taxon>Arcella</taxon>
    </lineage>
</organism>
<sequence length="165" mass="18704">MYGHFQEEYDPDIEDIYRKPVSIDGKCYTLDVLDPIGEDEFATLRDQYYKSGEGFLMIYSICSKQSLDEVNVLRGHILRVKEVEIFPMVLCGNKCDLGNERQCSVEDGKVIAGLWGISFFETSALTGVNVEKAFLTLAREIIQWKISEGFSTRPPPKKKGGCYVL</sequence>
<reference evidence="3" key="1">
    <citation type="journal article" date="2020" name="J. Eukaryot. Microbiol.">
        <title>De novo Sequencing, Assembly and Annotation of the Transcriptome for the Free-Living Testate Amoeba Arcella intermedia.</title>
        <authorList>
            <person name="Ribeiro G.M."/>
            <person name="Porfirio-Sousa A.L."/>
            <person name="Maurer-Alcala X.X."/>
            <person name="Katz L.A."/>
            <person name="Lahr D.J.G."/>
        </authorList>
    </citation>
    <scope>NUCLEOTIDE SEQUENCE</scope>
</reference>
<dbReference type="InterPro" id="IPR027417">
    <property type="entry name" value="P-loop_NTPase"/>
</dbReference>
<dbReference type="PANTHER" id="PTHR24070">
    <property type="entry name" value="RAS, DI-RAS, AND RHEB FAMILY MEMBERS OF SMALL GTPASE SUPERFAMILY"/>
    <property type="match status" value="1"/>
</dbReference>
<evidence type="ECO:0000256" key="1">
    <source>
        <dbReference type="ARBA" id="ARBA00022741"/>
    </source>
</evidence>
<keyword evidence="1" id="KW-0547">Nucleotide-binding</keyword>
<dbReference type="Pfam" id="PF00071">
    <property type="entry name" value="Ras"/>
    <property type="match status" value="1"/>
</dbReference>
<dbReference type="GO" id="GO:0003924">
    <property type="term" value="F:GTPase activity"/>
    <property type="evidence" value="ECO:0007669"/>
    <property type="project" value="InterPro"/>
</dbReference>
<dbReference type="Gene3D" id="3.40.50.300">
    <property type="entry name" value="P-loop containing nucleotide triphosphate hydrolases"/>
    <property type="match status" value="1"/>
</dbReference>
<dbReference type="CDD" id="cd00876">
    <property type="entry name" value="Ras"/>
    <property type="match status" value="1"/>
</dbReference>
<dbReference type="InterPro" id="IPR001806">
    <property type="entry name" value="Small_GTPase"/>
</dbReference>
<dbReference type="EMBL" id="GIBP01009078">
    <property type="protein sequence ID" value="NDV38047.1"/>
    <property type="molecule type" value="Transcribed_RNA"/>
</dbReference>
<dbReference type="InterPro" id="IPR005225">
    <property type="entry name" value="Small_GTP-bd"/>
</dbReference>
<dbReference type="NCBIfam" id="TIGR00231">
    <property type="entry name" value="small_GTP"/>
    <property type="match status" value="1"/>
</dbReference>
<dbReference type="SUPFAM" id="SSF52540">
    <property type="entry name" value="P-loop containing nucleoside triphosphate hydrolases"/>
    <property type="match status" value="1"/>
</dbReference>
<dbReference type="GO" id="GO:0007165">
    <property type="term" value="P:signal transduction"/>
    <property type="evidence" value="ECO:0007669"/>
    <property type="project" value="InterPro"/>
</dbReference>
<evidence type="ECO:0000256" key="2">
    <source>
        <dbReference type="ARBA" id="ARBA00023134"/>
    </source>
</evidence>
<dbReference type="InterPro" id="IPR020849">
    <property type="entry name" value="Small_GTPase_Ras-type"/>
</dbReference>
<dbReference type="GO" id="GO:0016020">
    <property type="term" value="C:membrane"/>
    <property type="evidence" value="ECO:0007669"/>
    <property type="project" value="InterPro"/>
</dbReference>
<dbReference type="GO" id="GO:0005525">
    <property type="term" value="F:GTP binding"/>
    <property type="evidence" value="ECO:0007669"/>
    <property type="project" value="UniProtKB-KW"/>
</dbReference>
<dbReference type="PRINTS" id="PR00449">
    <property type="entry name" value="RASTRNSFRMNG"/>
</dbReference>
<proteinExistence type="predicted"/>
<dbReference type="SMART" id="SM00173">
    <property type="entry name" value="RAS"/>
    <property type="match status" value="1"/>
</dbReference>
<keyword evidence="2" id="KW-0342">GTP-binding</keyword>
<evidence type="ECO:0000313" key="3">
    <source>
        <dbReference type="EMBL" id="NDV38047.1"/>
    </source>
</evidence>
<protein>
    <submittedName>
        <fullName evidence="3">Uncharacterized protein</fullName>
    </submittedName>
</protein>
<dbReference type="SMART" id="SM00175">
    <property type="entry name" value="RAB"/>
    <property type="match status" value="1"/>
</dbReference>
<dbReference type="PROSITE" id="PS51419">
    <property type="entry name" value="RAB"/>
    <property type="match status" value="1"/>
</dbReference>